<name>A0A1I1BBZ9_9ACTN</name>
<dbReference type="EMBL" id="PJBV01000015">
    <property type="protein sequence ID" value="PKH41295.1"/>
    <property type="molecule type" value="Genomic_DNA"/>
</dbReference>
<dbReference type="EMBL" id="FOKC01000014">
    <property type="protein sequence ID" value="SFB46060.1"/>
    <property type="molecule type" value="Genomic_DNA"/>
</dbReference>
<reference evidence="1 4" key="3">
    <citation type="submission" date="2017-12" db="EMBL/GenBank/DDBJ databases">
        <title>Pharmacopeia of the Arctic Ocean.</title>
        <authorList>
            <person name="Collins E."/>
            <person name="Ducluzeau A.-L."/>
        </authorList>
    </citation>
    <scope>NUCLEOTIDE SEQUENCE [LARGE SCALE GENOMIC DNA]</scope>
    <source>
        <strain evidence="1 4">DSM 23325</strain>
    </source>
</reference>
<dbReference type="STRING" id="748909.SAMN05192575_11496"/>
<dbReference type="OrthoDB" id="3787422at2"/>
<evidence type="ECO:0000313" key="3">
    <source>
        <dbReference type="Proteomes" id="UP000199113"/>
    </source>
</evidence>
<dbReference type="Proteomes" id="UP000199113">
    <property type="component" value="Unassembled WGS sequence"/>
</dbReference>
<dbReference type="AlphaFoldDB" id="A0A1I1BBZ9"/>
<evidence type="ECO:0000313" key="4">
    <source>
        <dbReference type="Proteomes" id="UP000233565"/>
    </source>
</evidence>
<dbReference type="Proteomes" id="UP000233565">
    <property type="component" value="Unassembled WGS sequence"/>
</dbReference>
<reference evidence="3" key="2">
    <citation type="submission" date="2016-10" db="EMBL/GenBank/DDBJ databases">
        <authorList>
            <person name="Varghese N."/>
            <person name="Submissions S."/>
        </authorList>
    </citation>
    <scope>NUCLEOTIDE SEQUENCE [LARGE SCALE GENOMIC DNA]</scope>
    <source>
        <strain evidence="3">CGMCC 1.10697</strain>
    </source>
</reference>
<protein>
    <submittedName>
        <fullName evidence="2">Uncharacterized protein</fullName>
    </submittedName>
</protein>
<proteinExistence type="predicted"/>
<sequence length="63" mass="7159">MIHTILRRSAHADQLEAEVRDARCCDDTDRCPSCRAKLVEVRAARRDAVLHSIASVRPRRAPH</sequence>
<dbReference type="RefSeq" id="WP_091201598.1">
    <property type="nucleotide sequence ID" value="NZ_FOKC01000014.1"/>
</dbReference>
<organism evidence="2 3">
    <name type="scientific">Nocardioides alpinus</name>
    <dbReference type="NCBI Taxonomy" id="748909"/>
    <lineage>
        <taxon>Bacteria</taxon>
        <taxon>Bacillati</taxon>
        <taxon>Actinomycetota</taxon>
        <taxon>Actinomycetes</taxon>
        <taxon>Propionibacteriales</taxon>
        <taxon>Nocardioidaceae</taxon>
        <taxon>Nocardioides</taxon>
    </lineage>
</organism>
<accession>A0A1I1BBZ9</accession>
<keyword evidence="4" id="KW-1185">Reference proteome</keyword>
<gene>
    <name evidence="1" type="ORF">CXG46_09375</name>
    <name evidence="2" type="ORF">SAMN05192575_11496</name>
</gene>
<evidence type="ECO:0000313" key="1">
    <source>
        <dbReference type="EMBL" id="PKH41295.1"/>
    </source>
</evidence>
<reference evidence="2" key="1">
    <citation type="submission" date="2016-10" db="EMBL/GenBank/DDBJ databases">
        <authorList>
            <person name="de Groot N.N."/>
        </authorList>
    </citation>
    <scope>NUCLEOTIDE SEQUENCE [LARGE SCALE GENOMIC DNA]</scope>
    <source>
        <strain evidence="2">CGMCC 1.10697</strain>
    </source>
</reference>
<evidence type="ECO:0000313" key="2">
    <source>
        <dbReference type="EMBL" id="SFB46060.1"/>
    </source>
</evidence>